<protein>
    <recommendedName>
        <fullName evidence="6">Multifunctional methyltransferase subunit trm112</fullName>
    </recommendedName>
    <alternativeName>
        <fullName evidence="7">eRF1 methyltransferase subunit trm112</fullName>
    </alternativeName>
</protein>
<sequence>MKFLTTNFVKCAVKSCDSSADSFPLQYSECQLAQEEQDYNPEFISHILERLDWDAIIKVAADLGNTTLPPTKPEDLDPIMEDNQVILKDLHNLLVETHILEGKMTCRNCGHIYYIKNSIPNFLLPPHLC</sequence>
<evidence type="ECO:0000256" key="1">
    <source>
        <dbReference type="ARBA" id="ARBA00004123"/>
    </source>
</evidence>
<dbReference type="EMBL" id="LMYN01000091">
    <property type="protein sequence ID" value="KSA00373.1"/>
    <property type="molecule type" value="Genomic_DNA"/>
</dbReference>
<evidence type="ECO:0000256" key="2">
    <source>
        <dbReference type="ARBA" id="ARBA00004496"/>
    </source>
</evidence>
<dbReference type="GO" id="GO:0046982">
    <property type="term" value="F:protein heterodimerization activity"/>
    <property type="evidence" value="ECO:0007669"/>
    <property type="project" value="InterPro"/>
</dbReference>
<evidence type="ECO:0000256" key="3">
    <source>
        <dbReference type="ARBA" id="ARBA00007980"/>
    </source>
</evidence>
<dbReference type="GeneID" id="26840898"/>
<evidence type="ECO:0000256" key="7">
    <source>
        <dbReference type="ARBA" id="ARBA00083044"/>
    </source>
</evidence>
<keyword evidence="4" id="KW-0963">Cytoplasm</keyword>
<dbReference type="Pfam" id="PF03966">
    <property type="entry name" value="Trm112p"/>
    <property type="match status" value="1"/>
</dbReference>
<comment type="caution">
    <text evidence="8">The sequence shown here is derived from an EMBL/GenBank/DDBJ whole genome shotgun (WGS) entry which is preliminary data.</text>
</comment>
<dbReference type="PANTHER" id="PTHR12773">
    <property type="entry name" value="UPF0315 PROTEIN-RELATED"/>
    <property type="match status" value="1"/>
</dbReference>
<gene>
    <name evidence="8" type="ORF">AC631_03889</name>
</gene>
<dbReference type="GO" id="GO:0005634">
    <property type="term" value="C:nucleus"/>
    <property type="evidence" value="ECO:0007669"/>
    <property type="project" value="UniProtKB-SubCell"/>
</dbReference>
<dbReference type="Proteomes" id="UP000054251">
    <property type="component" value="Unassembled WGS sequence"/>
</dbReference>
<accession>A0A0V1PWE3</accession>
<proteinExistence type="inferred from homology"/>
<dbReference type="GO" id="GO:0030488">
    <property type="term" value="P:tRNA methylation"/>
    <property type="evidence" value="ECO:0007669"/>
    <property type="project" value="TreeGrafter"/>
</dbReference>
<dbReference type="GO" id="GO:0070476">
    <property type="term" value="P:rRNA (guanine-N7)-methylation"/>
    <property type="evidence" value="ECO:0007669"/>
    <property type="project" value="TreeGrafter"/>
</dbReference>
<dbReference type="RefSeq" id="XP_015466475.1">
    <property type="nucleotide sequence ID" value="XM_015612718.1"/>
</dbReference>
<dbReference type="InterPro" id="IPR005651">
    <property type="entry name" value="Trm112-like"/>
</dbReference>
<dbReference type="Gene3D" id="2.20.25.10">
    <property type="match status" value="1"/>
</dbReference>
<keyword evidence="5" id="KW-0539">Nucleus</keyword>
<name>A0A0V1PWE3_9ASCO</name>
<evidence type="ECO:0000313" key="9">
    <source>
        <dbReference type="Proteomes" id="UP000054251"/>
    </source>
</evidence>
<keyword evidence="9" id="KW-1185">Reference proteome</keyword>
<dbReference type="InterPro" id="IPR039127">
    <property type="entry name" value="Trm112"/>
</dbReference>
<organism evidence="8 9">
    <name type="scientific">Debaryomyces fabryi</name>
    <dbReference type="NCBI Taxonomy" id="58627"/>
    <lineage>
        <taxon>Eukaryota</taxon>
        <taxon>Fungi</taxon>
        <taxon>Dikarya</taxon>
        <taxon>Ascomycota</taxon>
        <taxon>Saccharomycotina</taxon>
        <taxon>Pichiomycetes</taxon>
        <taxon>Debaryomycetaceae</taxon>
        <taxon>Debaryomyces</taxon>
    </lineage>
</organism>
<reference evidence="8 9" key="1">
    <citation type="submission" date="2015-11" db="EMBL/GenBank/DDBJ databases">
        <title>The genome of Debaryomyces fabryi.</title>
        <authorList>
            <person name="Tafer H."/>
            <person name="Lopandic K."/>
        </authorList>
    </citation>
    <scope>NUCLEOTIDE SEQUENCE [LARGE SCALE GENOMIC DNA]</scope>
    <source>
        <strain evidence="8 9">CBS 789</strain>
    </source>
</reference>
<evidence type="ECO:0000256" key="6">
    <source>
        <dbReference type="ARBA" id="ARBA00069342"/>
    </source>
</evidence>
<evidence type="ECO:0000256" key="4">
    <source>
        <dbReference type="ARBA" id="ARBA00022490"/>
    </source>
</evidence>
<evidence type="ECO:0000256" key="5">
    <source>
        <dbReference type="ARBA" id="ARBA00023242"/>
    </source>
</evidence>
<evidence type="ECO:0000313" key="8">
    <source>
        <dbReference type="EMBL" id="KSA00373.1"/>
    </source>
</evidence>
<dbReference type="FunFam" id="2.20.25.10:FF:000021">
    <property type="entry name" value="Multifunctional methyltransferase subunit trm112"/>
    <property type="match status" value="1"/>
</dbReference>
<comment type="similarity">
    <text evidence="3">Belongs to the TRM112 family.</text>
</comment>
<dbReference type="PANTHER" id="PTHR12773:SF0">
    <property type="entry name" value="MULTIFUNCTIONAL METHYLTRANSFERASE SUBUNIT TRM112-LIKE PROTEIN"/>
    <property type="match status" value="1"/>
</dbReference>
<dbReference type="SUPFAM" id="SSF158997">
    <property type="entry name" value="Trm112p-like"/>
    <property type="match status" value="1"/>
</dbReference>
<dbReference type="GO" id="GO:0005737">
    <property type="term" value="C:cytoplasm"/>
    <property type="evidence" value="ECO:0007669"/>
    <property type="project" value="UniProtKB-SubCell"/>
</dbReference>
<dbReference type="OrthoDB" id="2187549at2759"/>
<dbReference type="CDD" id="cd21089">
    <property type="entry name" value="Trm112-like"/>
    <property type="match status" value="1"/>
</dbReference>
<comment type="subcellular location">
    <subcellularLocation>
        <location evidence="2">Cytoplasm</location>
    </subcellularLocation>
    <subcellularLocation>
        <location evidence="1">Nucleus</location>
    </subcellularLocation>
</comment>
<dbReference type="AlphaFoldDB" id="A0A0V1PWE3"/>